<name>A0A329CR09_9BURK</name>
<feature type="region of interest" description="Disordered" evidence="1">
    <location>
        <begin position="325"/>
        <end position="369"/>
    </location>
</feature>
<dbReference type="InterPro" id="IPR017732">
    <property type="entry name" value="T4/T6SS_DotU"/>
</dbReference>
<dbReference type="RefSeq" id="WP_167444551.1">
    <property type="nucleotide sequence ID" value="NZ_CADFFP010000008.1"/>
</dbReference>
<evidence type="ECO:0000256" key="1">
    <source>
        <dbReference type="SAM" id="MobiDB-lite"/>
    </source>
</evidence>
<feature type="compositionally biased region" description="Low complexity" evidence="1">
    <location>
        <begin position="325"/>
        <end position="346"/>
    </location>
</feature>
<comment type="caution">
    <text evidence="4">The sequence shown here is derived from an EMBL/GenBank/DDBJ whole genome shotgun (WGS) entry which is preliminary data.</text>
</comment>
<dbReference type="Gene3D" id="1.25.40.590">
    <property type="entry name" value="Type IV / VI secretion system, DotU"/>
    <property type="match status" value="1"/>
</dbReference>
<dbReference type="Pfam" id="PF09850">
    <property type="entry name" value="DotU"/>
    <property type="match status" value="1"/>
</dbReference>
<sequence length="369" mass="38778">MHTSEREELRTRLPLYTYFCDFYGLLVEIKHGLAALPAGHAVPAALTAAAVHTRLVECLREQYRTVQRDCTPDLLRIYRDAEYAMAALADEQLLLEVSWAGSGEWLNLMLESALFDTRNAGVRFYRLIDSLLAVALPSQAHAELGLVLLGALEVGFRGALRGDHEAAALSARRDELVKFVTDVRGDDPTAHAFEQAYEHTIGPQDPEPASCRLAPLSPWFNAARLALVAYLLVSAAIWFIVMHPFRQLVADDPTAQRVRAEQQIGKAAVADGEAGSGPTETSGAISAAPGSANAGANASVNVTANVTSNVAENVAVNAAANGSAAANESAAANGSTTASASKAAAAPQATRGPTTGAAASKPTPRGEVL</sequence>
<feature type="compositionally biased region" description="Low complexity" evidence="1">
    <location>
        <begin position="281"/>
        <end position="290"/>
    </location>
</feature>
<reference evidence="4 5" key="1">
    <citation type="submission" date="2018-06" db="EMBL/GenBank/DDBJ databases">
        <title>Genomic Encyclopedia of Type Strains, Phase III (KMG-III): the genomes of soil and plant-associated and newly described type strains.</title>
        <authorList>
            <person name="Whitman W."/>
        </authorList>
    </citation>
    <scope>NUCLEOTIDE SEQUENCE [LARGE SCALE GENOMIC DNA]</scope>
    <source>
        <strain evidence="4 5">LMG 23644</strain>
    </source>
</reference>
<dbReference type="PANTHER" id="PTHR38033:SF1">
    <property type="entry name" value="DOTU FAMILY TYPE IV_VI SECRETION SYSTEM PROTEIN"/>
    <property type="match status" value="1"/>
</dbReference>
<evidence type="ECO:0000313" key="4">
    <source>
        <dbReference type="EMBL" id="RAS33265.1"/>
    </source>
</evidence>
<dbReference type="AlphaFoldDB" id="A0A329CR09"/>
<accession>A0A329CR09</accession>
<evidence type="ECO:0000256" key="2">
    <source>
        <dbReference type="SAM" id="Phobius"/>
    </source>
</evidence>
<keyword evidence="2" id="KW-1133">Transmembrane helix</keyword>
<organism evidence="4 5">
    <name type="scientific">Paraburkholderia bryophila</name>
    <dbReference type="NCBI Taxonomy" id="420952"/>
    <lineage>
        <taxon>Bacteria</taxon>
        <taxon>Pseudomonadati</taxon>
        <taxon>Pseudomonadota</taxon>
        <taxon>Betaproteobacteria</taxon>
        <taxon>Burkholderiales</taxon>
        <taxon>Burkholderiaceae</taxon>
        <taxon>Paraburkholderia</taxon>
    </lineage>
</organism>
<dbReference type="InterPro" id="IPR038522">
    <property type="entry name" value="T4/T6SS_DotU_sf"/>
</dbReference>
<proteinExistence type="predicted"/>
<feature type="region of interest" description="Disordered" evidence="1">
    <location>
        <begin position="268"/>
        <end position="290"/>
    </location>
</feature>
<feature type="transmembrane region" description="Helical" evidence="2">
    <location>
        <begin position="219"/>
        <end position="241"/>
    </location>
</feature>
<keyword evidence="2" id="KW-0812">Transmembrane</keyword>
<gene>
    <name evidence="4" type="ORF">BX591_107182</name>
</gene>
<protein>
    <submittedName>
        <fullName evidence="4">Type IV/VI secretion system ImpK/VasF family protein</fullName>
    </submittedName>
</protein>
<feature type="domain" description="Type IV / VI secretion system DotU" evidence="3">
    <location>
        <begin position="49"/>
        <end position="233"/>
    </location>
</feature>
<dbReference type="Proteomes" id="UP000248918">
    <property type="component" value="Unassembled WGS sequence"/>
</dbReference>
<dbReference type="PANTHER" id="PTHR38033">
    <property type="entry name" value="MEMBRANE PROTEIN-RELATED"/>
    <property type="match status" value="1"/>
</dbReference>
<evidence type="ECO:0000259" key="3">
    <source>
        <dbReference type="Pfam" id="PF09850"/>
    </source>
</evidence>
<evidence type="ECO:0000313" key="5">
    <source>
        <dbReference type="Proteomes" id="UP000248918"/>
    </source>
</evidence>
<keyword evidence="2" id="KW-0472">Membrane</keyword>
<dbReference type="EMBL" id="QLTK01000007">
    <property type="protein sequence ID" value="RAS33265.1"/>
    <property type="molecule type" value="Genomic_DNA"/>
</dbReference>